<dbReference type="InterPro" id="IPR014033">
    <property type="entry name" value="Arginase"/>
</dbReference>
<evidence type="ECO:0000256" key="4">
    <source>
        <dbReference type="ARBA" id="ARBA00022503"/>
    </source>
</evidence>
<dbReference type="AlphaFoldDB" id="A0A098AXC9"/>
<dbReference type="Pfam" id="PF00491">
    <property type="entry name" value="Arginase"/>
    <property type="match status" value="1"/>
</dbReference>
<accession>A0A098AXC9</accession>
<name>A0A098AXC9_DESHA</name>
<evidence type="ECO:0000256" key="2">
    <source>
        <dbReference type="ARBA" id="ARBA00012168"/>
    </source>
</evidence>
<evidence type="ECO:0000313" key="14">
    <source>
        <dbReference type="EMBL" id="CDX00772.1"/>
    </source>
</evidence>
<comment type="cofactor">
    <cofactor evidence="10 13">
        <name>Mn(2+)</name>
        <dbReference type="ChEBI" id="CHEBI:29035"/>
    </cofactor>
    <text evidence="10 13">Binds 2 manganese ions per subunit.</text>
</comment>
<dbReference type="GO" id="GO:0030145">
    <property type="term" value="F:manganese ion binding"/>
    <property type="evidence" value="ECO:0007669"/>
    <property type="project" value="TreeGrafter"/>
</dbReference>
<dbReference type="RefSeq" id="WP_208925340.1">
    <property type="nucleotide sequence ID" value="NZ_LK996017.1"/>
</dbReference>
<evidence type="ECO:0000256" key="9">
    <source>
        <dbReference type="NCBIfam" id="TIGR01229"/>
    </source>
</evidence>
<feature type="binding site" evidence="10">
    <location>
        <position position="100"/>
    </location>
    <ligand>
        <name>Mn(2+)</name>
        <dbReference type="ChEBI" id="CHEBI:29035"/>
        <label>1</label>
    </ligand>
</feature>
<gene>
    <name evidence="14" type="ORF">DPCES_0885</name>
</gene>
<feature type="binding site" evidence="10">
    <location>
        <position position="127"/>
    </location>
    <ligand>
        <name>Mn(2+)</name>
        <dbReference type="ChEBI" id="CHEBI:29035"/>
        <label>1</label>
    </ligand>
</feature>
<dbReference type="PANTHER" id="PTHR43782:SF3">
    <property type="entry name" value="ARGINASE"/>
    <property type="match status" value="1"/>
</dbReference>
<dbReference type="Gene3D" id="3.40.800.10">
    <property type="entry name" value="Ureohydrolase domain"/>
    <property type="match status" value="1"/>
</dbReference>
<comment type="similarity">
    <text evidence="11 12">Belongs to the arginase family.</text>
</comment>
<dbReference type="PRINTS" id="PR00116">
    <property type="entry name" value="ARGINASE"/>
</dbReference>
<dbReference type="GO" id="GO:0000050">
    <property type="term" value="P:urea cycle"/>
    <property type="evidence" value="ECO:0007669"/>
    <property type="project" value="UniProtKB-UniPathway"/>
</dbReference>
<dbReference type="CDD" id="cd09989">
    <property type="entry name" value="Arginase"/>
    <property type="match status" value="1"/>
</dbReference>
<evidence type="ECO:0000256" key="13">
    <source>
        <dbReference type="RuleBase" id="RU361159"/>
    </source>
</evidence>
<dbReference type="InterPro" id="IPR023696">
    <property type="entry name" value="Ureohydrolase_dom_sf"/>
</dbReference>
<keyword evidence="4 13" id="KW-0056">Arginine metabolism</keyword>
<evidence type="ECO:0000256" key="6">
    <source>
        <dbReference type="ARBA" id="ARBA00022801"/>
    </source>
</evidence>
<dbReference type="InterPro" id="IPR006035">
    <property type="entry name" value="Ureohydrolase"/>
</dbReference>
<dbReference type="PANTHER" id="PTHR43782">
    <property type="entry name" value="ARGINASE"/>
    <property type="match status" value="1"/>
</dbReference>
<comment type="catalytic activity">
    <reaction evidence="8 13">
        <text>L-arginine + H2O = urea + L-ornithine</text>
        <dbReference type="Rhea" id="RHEA:20569"/>
        <dbReference type="ChEBI" id="CHEBI:15377"/>
        <dbReference type="ChEBI" id="CHEBI:16199"/>
        <dbReference type="ChEBI" id="CHEBI:32682"/>
        <dbReference type="ChEBI" id="CHEBI:46911"/>
        <dbReference type="EC" id="3.5.3.1"/>
    </reaction>
</comment>
<keyword evidence="6 12" id="KW-0378">Hydrolase</keyword>
<dbReference type="PROSITE" id="PS01053">
    <property type="entry name" value="ARGINASE_1"/>
    <property type="match status" value="1"/>
</dbReference>
<dbReference type="InterPro" id="IPR020855">
    <property type="entry name" value="Ureohydrolase_Mn_BS"/>
</dbReference>
<evidence type="ECO:0000256" key="1">
    <source>
        <dbReference type="ARBA" id="ARBA00005098"/>
    </source>
</evidence>
<reference evidence="14" key="1">
    <citation type="submission" date="2014-07" db="EMBL/GenBank/DDBJ databases">
        <authorList>
            <person name="Hornung V.Bastian."/>
        </authorList>
    </citation>
    <scope>NUCLEOTIDE SEQUENCE</scope>
    <source>
        <strain evidence="14">PCE-S</strain>
    </source>
</reference>
<dbReference type="GO" id="GO:0006525">
    <property type="term" value="P:arginine metabolic process"/>
    <property type="evidence" value="ECO:0007669"/>
    <property type="project" value="UniProtKB-KW"/>
</dbReference>
<evidence type="ECO:0000256" key="5">
    <source>
        <dbReference type="ARBA" id="ARBA00022723"/>
    </source>
</evidence>
<feature type="binding site" evidence="10">
    <location>
        <position position="123"/>
    </location>
    <ligand>
        <name>Mn(2+)</name>
        <dbReference type="ChEBI" id="CHEBI:29035"/>
        <label>1</label>
    </ligand>
</feature>
<dbReference type="GO" id="GO:0004053">
    <property type="term" value="F:arginase activity"/>
    <property type="evidence" value="ECO:0007669"/>
    <property type="project" value="UniProtKB-UniRule"/>
</dbReference>
<organism evidence="14">
    <name type="scientific">Desulfitobacterium hafniense</name>
    <name type="common">Desulfitobacterium frappieri</name>
    <dbReference type="NCBI Taxonomy" id="49338"/>
    <lineage>
        <taxon>Bacteria</taxon>
        <taxon>Bacillati</taxon>
        <taxon>Bacillota</taxon>
        <taxon>Clostridia</taxon>
        <taxon>Eubacteriales</taxon>
        <taxon>Desulfitobacteriaceae</taxon>
        <taxon>Desulfitobacterium</taxon>
    </lineage>
</organism>
<evidence type="ECO:0000256" key="3">
    <source>
        <dbReference type="ARBA" id="ARBA00018123"/>
    </source>
</evidence>
<sequence>MERRKVRIIGVPIDLGADRRGVDMGPSAIRYAGLHERLKTLGWEVEDVGNIDVPIAETREIKDPLLKYLPEISEVNQKLYPLVAQAIKEEVIPLIIGGDHSLGIGSLAGCAASGKQFGVIWFDTHGDYNSMETTSSGNIHGMPLAVANGIGVKELTSIGGAARKIKEENTVIIGARDFDDEERAMIRQSGITVFTMSDIDRLGMEAVVRQGLEIANRGTHGVHISFDLDVLDPSEAPGVGTPVQGGMTYREAHLAMEMVADCRCLLSMDVVEVNPILDAQNKTAELAVGLISSAFGQKIYP</sequence>
<protein>
    <recommendedName>
        <fullName evidence="3 9">Arginase</fullName>
        <ecNumber evidence="2 9">3.5.3.1</ecNumber>
    </recommendedName>
</protein>
<evidence type="ECO:0000256" key="8">
    <source>
        <dbReference type="ARBA" id="ARBA00047391"/>
    </source>
</evidence>
<dbReference type="GO" id="GO:0005737">
    <property type="term" value="C:cytoplasm"/>
    <property type="evidence" value="ECO:0007669"/>
    <property type="project" value="TreeGrafter"/>
</dbReference>
<dbReference type="EC" id="3.5.3.1" evidence="2 9"/>
<dbReference type="NCBIfam" id="TIGR01229">
    <property type="entry name" value="rocF_arginase"/>
    <property type="match status" value="1"/>
</dbReference>
<evidence type="ECO:0000256" key="7">
    <source>
        <dbReference type="ARBA" id="ARBA00023211"/>
    </source>
</evidence>
<feature type="binding site" evidence="10">
    <location>
        <position position="229"/>
    </location>
    <ligand>
        <name>Mn(2+)</name>
        <dbReference type="ChEBI" id="CHEBI:29035"/>
        <label>1</label>
    </ligand>
</feature>
<evidence type="ECO:0000256" key="11">
    <source>
        <dbReference type="PROSITE-ProRule" id="PRU00742"/>
    </source>
</evidence>
<dbReference type="FunFam" id="3.40.800.10:FF:000005">
    <property type="entry name" value="Arginase"/>
    <property type="match status" value="1"/>
</dbReference>
<feature type="binding site" evidence="10">
    <location>
        <position position="227"/>
    </location>
    <ligand>
        <name>Mn(2+)</name>
        <dbReference type="ChEBI" id="CHEBI:29035"/>
        <label>1</label>
    </ligand>
</feature>
<dbReference type="EMBL" id="LK996017">
    <property type="protein sequence ID" value="CDX00772.1"/>
    <property type="molecule type" value="Genomic_DNA"/>
</dbReference>
<dbReference type="SUPFAM" id="SSF52768">
    <property type="entry name" value="Arginase/deacetylase"/>
    <property type="match status" value="1"/>
</dbReference>
<dbReference type="PIRSF" id="PIRSF036979">
    <property type="entry name" value="Arginase"/>
    <property type="match status" value="1"/>
</dbReference>
<keyword evidence="7 10" id="KW-0464">Manganese</keyword>
<keyword evidence="5 10" id="KW-0479">Metal-binding</keyword>
<comment type="pathway">
    <text evidence="1">Nitrogen metabolism; urea cycle; L-ornithine and urea from L-arginine: step 1/1.</text>
</comment>
<dbReference type="PROSITE" id="PS51409">
    <property type="entry name" value="ARGINASE_2"/>
    <property type="match status" value="1"/>
</dbReference>
<proteinExistence type="inferred from homology"/>
<evidence type="ECO:0000256" key="10">
    <source>
        <dbReference type="PIRSR" id="PIRSR036979-1"/>
    </source>
</evidence>
<feature type="binding site" evidence="10">
    <location>
        <position position="125"/>
    </location>
    <ligand>
        <name>Mn(2+)</name>
        <dbReference type="ChEBI" id="CHEBI:29035"/>
        <label>1</label>
    </ligand>
</feature>
<evidence type="ECO:0000256" key="12">
    <source>
        <dbReference type="RuleBase" id="RU003684"/>
    </source>
</evidence>
<dbReference type="PATRIC" id="fig|49338.4.peg.953"/>
<dbReference type="UniPathway" id="UPA00158">
    <property type="reaction ID" value="UER00270"/>
</dbReference>